<evidence type="ECO:0000313" key="6">
    <source>
        <dbReference type="EMBL" id="MFC5357775.1"/>
    </source>
</evidence>
<dbReference type="RefSeq" id="WP_376997423.1">
    <property type="nucleotide sequence ID" value="NZ_JBHSLC010000049.1"/>
</dbReference>
<evidence type="ECO:0000256" key="4">
    <source>
        <dbReference type="ARBA" id="ARBA00023136"/>
    </source>
</evidence>
<gene>
    <name evidence="6" type="ORF">ACFPMG_22470</name>
</gene>
<comment type="subcellular location">
    <subcellularLocation>
        <location evidence="1">Cell membrane</location>
        <topology evidence="1">Multi-pass membrane protein</topology>
    </subcellularLocation>
</comment>
<dbReference type="SUPFAM" id="SSF90123">
    <property type="entry name" value="ABC transporter transmembrane region"/>
    <property type="match status" value="1"/>
</dbReference>
<feature type="transmembrane region" description="Helical" evidence="5">
    <location>
        <begin position="132"/>
        <end position="147"/>
    </location>
</feature>
<dbReference type="EMBL" id="JBHSLC010000049">
    <property type="protein sequence ID" value="MFC5357775.1"/>
    <property type="molecule type" value="Genomic_DNA"/>
</dbReference>
<evidence type="ECO:0000256" key="1">
    <source>
        <dbReference type="ARBA" id="ARBA00004651"/>
    </source>
</evidence>
<keyword evidence="4 5" id="KW-0472">Membrane</keyword>
<keyword evidence="3 5" id="KW-1133">Transmembrane helix</keyword>
<proteinExistence type="predicted"/>
<accession>A0ABW0G9Q1</accession>
<reference evidence="7" key="1">
    <citation type="journal article" date="2019" name="Int. J. Syst. Evol. Microbiol.">
        <title>The Global Catalogue of Microorganisms (GCM) 10K type strain sequencing project: providing services to taxonomists for standard genome sequencing and annotation.</title>
        <authorList>
            <consortium name="The Broad Institute Genomics Platform"/>
            <consortium name="The Broad Institute Genome Sequencing Center for Infectious Disease"/>
            <person name="Wu L."/>
            <person name="Ma J."/>
        </authorList>
    </citation>
    <scope>NUCLEOTIDE SEQUENCE [LARGE SCALE GENOMIC DNA]</scope>
    <source>
        <strain evidence="7">CCUG 58760</strain>
    </source>
</reference>
<keyword evidence="2 5" id="KW-0812">Transmembrane</keyword>
<dbReference type="Proteomes" id="UP001596166">
    <property type="component" value="Unassembled WGS sequence"/>
</dbReference>
<feature type="transmembrane region" description="Helical" evidence="5">
    <location>
        <begin position="153"/>
        <end position="171"/>
    </location>
</feature>
<sequence>MPRLLTEMLGTLLGIRGLIGALLLALTFKAAVAPSFSWIAKEGIGAVQMAGATVVTVIAAVGVPFLLVALAGGIAEFTERIASKAVEQRLIIVLQRTYLDRRRGESQARDVTQILYGSELAKKGFEVIYKDAWRLTAEVGAIILWQLSIGPEWLPALLLSILPALLIVWLVGPAIQRLSRLVLTTHRVLAARTKRLHKERFERSQERLFRSVMHLEVLRWLADRGMGAVLWVSFGLFVGVSLAFDLGLIPSSGDVATASSFAVNLALLAKPLGDIGKVYTKWREAMPAVIPVYGRA</sequence>
<evidence type="ECO:0000256" key="3">
    <source>
        <dbReference type="ARBA" id="ARBA00022989"/>
    </source>
</evidence>
<comment type="caution">
    <text evidence="6">The sequence shown here is derived from an EMBL/GenBank/DDBJ whole genome shotgun (WGS) entry which is preliminary data.</text>
</comment>
<evidence type="ECO:0000313" key="7">
    <source>
        <dbReference type="Proteomes" id="UP001596166"/>
    </source>
</evidence>
<evidence type="ECO:0000256" key="5">
    <source>
        <dbReference type="SAM" id="Phobius"/>
    </source>
</evidence>
<evidence type="ECO:0008006" key="8">
    <source>
        <dbReference type="Google" id="ProtNLM"/>
    </source>
</evidence>
<protein>
    <recommendedName>
        <fullName evidence="8">ABC transmembrane type-1 domain-containing protein</fullName>
    </recommendedName>
</protein>
<dbReference type="InterPro" id="IPR036640">
    <property type="entry name" value="ABC1_TM_sf"/>
</dbReference>
<organism evidence="6 7">
    <name type="scientific">Azospirillum himalayense</name>
    <dbReference type="NCBI Taxonomy" id="654847"/>
    <lineage>
        <taxon>Bacteria</taxon>
        <taxon>Pseudomonadati</taxon>
        <taxon>Pseudomonadota</taxon>
        <taxon>Alphaproteobacteria</taxon>
        <taxon>Rhodospirillales</taxon>
        <taxon>Azospirillaceae</taxon>
        <taxon>Azospirillum</taxon>
    </lineage>
</organism>
<feature type="transmembrane region" description="Helical" evidence="5">
    <location>
        <begin position="52"/>
        <end position="75"/>
    </location>
</feature>
<evidence type="ECO:0000256" key="2">
    <source>
        <dbReference type="ARBA" id="ARBA00022692"/>
    </source>
</evidence>
<feature type="transmembrane region" description="Helical" evidence="5">
    <location>
        <begin position="12"/>
        <end position="32"/>
    </location>
</feature>
<name>A0ABW0G9Q1_9PROT</name>
<feature type="transmembrane region" description="Helical" evidence="5">
    <location>
        <begin position="228"/>
        <end position="249"/>
    </location>
</feature>
<keyword evidence="7" id="KW-1185">Reference proteome</keyword>
<dbReference type="Gene3D" id="1.20.1560.10">
    <property type="entry name" value="ABC transporter type 1, transmembrane domain"/>
    <property type="match status" value="1"/>
</dbReference>